<feature type="compositionally biased region" description="Low complexity" evidence="2">
    <location>
        <begin position="138"/>
        <end position="197"/>
    </location>
</feature>
<keyword evidence="1" id="KW-0175">Coiled coil</keyword>
<sequence length="204" mass="22075">MNTIAIPDLRFEQSFTRSLNSYAIQQQESKIRRHEAADVNLEELNAKLDEAEQQELQTSGAHGVQPIGPITPGIVIYAIIKDQILMPFIQGFFLTGVLIAIKPFLNTITAQGQRCGIWLANGLGLNRLNRNPFTPIYTPNTSTTSTPNTTSTTSTPNTTSTTSTPNTTSTTTSTTSTPNTTSTTTSTNTTSTNTTSTMSYSPFT</sequence>
<evidence type="ECO:0000313" key="3">
    <source>
        <dbReference type="EMBL" id="KAK7684593.1"/>
    </source>
</evidence>
<evidence type="ECO:0000256" key="2">
    <source>
        <dbReference type="SAM" id="MobiDB-lite"/>
    </source>
</evidence>
<dbReference type="Proteomes" id="UP001385951">
    <property type="component" value="Unassembled WGS sequence"/>
</dbReference>
<dbReference type="InterPro" id="IPR013898">
    <property type="entry name" value="Atg43"/>
</dbReference>
<organism evidence="3 4">
    <name type="scientific">Cerrena zonata</name>
    <dbReference type="NCBI Taxonomy" id="2478898"/>
    <lineage>
        <taxon>Eukaryota</taxon>
        <taxon>Fungi</taxon>
        <taxon>Dikarya</taxon>
        <taxon>Basidiomycota</taxon>
        <taxon>Agaricomycotina</taxon>
        <taxon>Agaricomycetes</taxon>
        <taxon>Polyporales</taxon>
        <taxon>Cerrenaceae</taxon>
        <taxon>Cerrena</taxon>
    </lineage>
</organism>
<protein>
    <submittedName>
        <fullName evidence="3">Uncharacterized protein</fullName>
    </submittedName>
</protein>
<dbReference type="GO" id="GO:0140580">
    <property type="term" value="F:mitochondrion autophagosome adaptor activity"/>
    <property type="evidence" value="ECO:0007669"/>
    <property type="project" value="InterPro"/>
</dbReference>
<feature type="coiled-coil region" evidence="1">
    <location>
        <begin position="24"/>
        <end position="61"/>
    </location>
</feature>
<evidence type="ECO:0000313" key="4">
    <source>
        <dbReference type="Proteomes" id="UP001385951"/>
    </source>
</evidence>
<evidence type="ECO:0000256" key="1">
    <source>
        <dbReference type="SAM" id="Coils"/>
    </source>
</evidence>
<keyword evidence="4" id="KW-1185">Reference proteome</keyword>
<gene>
    <name evidence="3" type="ORF">QCA50_012173</name>
</gene>
<dbReference type="EMBL" id="JASBNA010000024">
    <property type="protein sequence ID" value="KAK7684593.1"/>
    <property type="molecule type" value="Genomic_DNA"/>
</dbReference>
<name>A0AAW0FSF8_9APHY</name>
<comment type="caution">
    <text evidence="3">The sequence shown here is derived from an EMBL/GenBank/DDBJ whole genome shotgun (WGS) entry which is preliminary data.</text>
</comment>
<dbReference type="PANTHER" id="PTHR38699">
    <property type="entry name" value="CHROMOSOME 1, WHOLE GENOME SHOTGUN SEQUENCE"/>
    <property type="match status" value="1"/>
</dbReference>
<dbReference type="PANTHER" id="PTHR38699:SF1">
    <property type="entry name" value="MITOPHAGY RECEPTOR ATG43"/>
    <property type="match status" value="1"/>
</dbReference>
<accession>A0AAW0FSF8</accession>
<proteinExistence type="predicted"/>
<reference evidence="3 4" key="1">
    <citation type="submission" date="2022-09" db="EMBL/GenBank/DDBJ databases">
        <authorList>
            <person name="Palmer J.M."/>
        </authorList>
    </citation>
    <scope>NUCLEOTIDE SEQUENCE [LARGE SCALE GENOMIC DNA]</scope>
    <source>
        <strain evidence="3 4">DSM 7382</strain>
    </source>
</reference>
<dbReference type="AlphaFoldDB" id="A0AAW0FSF8"/>
<dbReference type="GO" id="GO:0000423">
    <property type="term" value="P:mitophagy"/>
    <property type="evidence" value="ECO:0007669"/>
    <property type="project" value="InterPro"/>
</dbReference>
<feature type="region of interest" description="Disordered" evidence="2">
    <location>
        <begin position="136"/>
        <end position="204"/>
    </location>
</feature>